<protein>
    <submittedName>
        <fullName evidence="1">Uncharacterized protein</fullName>
    </submittedName>
</protein>
<dbReference type="AlphaFoldDB" id="A0A5D4SH35"/>
<name>A0A5D4SH35_9BACI</name>
<sequence length="201" mass="23347">MLFKKLEALYNENKTLAKAYPIQEYYPLLQHFISKEVALGSEYLSPYRFALFFSKPTIDAVRFFLGLADSENIVETLYKYECDDCGTINLLKDEDALLNFKCKQCGFKDELVKTEYLSEVKLLFKISDELLDQVKSNLKDNPLSDEFEPLTAKLERGMDEEVSLAVIDNAVYTNEGEPISKKAEKVQEKFSNYRRILRMRD</sequence>
<reference evidence="1 2" key="1">
    <citation type="submission" date="2019-08" db="EMBL/GenBank/DDBJ databases">
        <title>Bacillus genomes from the desert of Cuatro Cienegas, Coahuila.</title>
        <authorList>
            <person name="Olmedo-Alvarez G."/>
        </authorList>
    </citation>
    <scope>NUCLEOTIDE SEQUENCE [LARGE SCALE GENOMIC DNA]</scope>
    <source>
        <strain evidence="1 2">CH37_1T</strain>
    </source>
</reference>
<accession>A0A5D4SH35</accession>
<evidence type="ECO:0000313" key="1">
    <source>
        <dbReference type="EMBL" id="TYS62001.1"/>
    </source>
</evidence>
<organism evidence="1 2">
    <name type="scientific">Bacillus infantis</name>
    <dbReference type="NCBI Taxonomy" id="324767"/>
    <lineage>
        <taxon>Bacteria</taxon>
        <taxon>Bacillati</taxon>
        <taxon>Bacillota</taxon>
        <taxon>Bacilli</taxon>
        <taxon>Bacillales</taxon>
        <taxon>Bacillaceae</taxon>
        <taxon>Bacillus</taxon>
    </lineage>
</organism>
<proteinExistence type="predicted"/>
<evidence type="ECO:0000313" key="2">
    <source>
        <dbReference type="Proteomes" id="UP000323732"/>
    </source>
</evidence>
<dbReference type="EMBL" id="VTES01000005">
    <property type="protein sequence ID" value="TYS62001.1"/>
    <property type="molecule type" value="Genomic_DNA"/>
</dbReference>
<gene>
    <name evidence="1" type="ORF">FZD47_18100</name>
</gene>
<comment type="caution">
    <text evidence="1">The sequence shown here is derived from an EMBL/GenBank/DDBJ whole genome shotgun (WGS) entry which is preliminary data.</text>
</comment>
<dbReference type="RefSeq" id="WP_148950484.1">
    <property type="nucleotide sequence ID" value="NZ_VTES01000005.1"/>
</dbReference>
<dbReference type="Proteomes" id="UP000323732">
    <property type="component" value="Unassembled WGS sequence"/>
</dbReference>